<keyword evidence="8" id="KW-0969">Cilium</keyword>
<organism evidence="8 9">
    <name type="scientific">Pacificibacter marinus</name>
    <dbReference type="NCBI Taxonomy" id="658057"/>
    <lineage>
        <taxon>Bacteria</taxon>
        <taxon>Pseudomonadati</taxon>
        <taxon>Pseudomonadota</taxon>
        <taxon>Alphaproteobacteria</taxon>
        <taxon>Rhodobacterales</taxon>
        <taxon>Roseobacteraceae</taxon>
        <taxon>Pacificibacter</taxon>
    </lineage>
</organism>
<dbReference type="GO" id="GO:0006605">
    <property type="term" value="P:protein targeting"/>
    <property type="evidence" value="ECO:0007669"/>
    <property type="project" value="InterPro"/>
</dbReference>
<evidence type="ECO:0000256" key="3">
    <source>
        <dbReference type="ARBA" id="ARBA00022475"/>
    </source>
</evidence>
<keyword evidence="6 7" id="KW-0472">Membrane</keyword>
<dbReference type="EMBL" id="FWFW01000008">
    <property type="protein sequence ID" value="SLN51554.1"/>
    <property type="molecule type" value="Genomic_DNA"/>
</dbReference>
<keyword evidence="4 7" id="KW-0812">Transmembrane</keyword>
<evidence type="ECO:0000256" key="2">
    <source>
        <dbReference type="ARBA" id="ARBA00009772"/>
    </source>
</evidence>
<dbReference type="InterPro" id="IPR002010">
    <property type="entry name" value="T3SS_IM_R"/>
</dbReference>
<dbReference type="RefSeq" id="WP_085849677.1">
    <property type="nucleotide sequence ID" value="NZ_FNZV01000010.1"/>
</dbReference>
<keyword evidence="9" id="KW-1185">Reference proteome</keyword>
<dbReference type="STRING" id="658057.SAMN04488032_110108"/>
<gene>
    <name evidence="8" type="ORF">PAM7971_02549</name>
</gene>
<sequence>MMDLLPATLGLTQDMLMIGFLVFLRVGAMMAVLPAFGERSIPQRVRLALALCFAIVVTPAVAEDLMPYAVEQGIMSRALATEVLAGLAVGMVLRIFVIILEMAGAIIAMSTSLSQMFGGGAVDAQPVVGHLLLVGGLALAAMLDLHVRVVEILIMSYKFIPVGTFIGAGELSEWGLEHIRSGFSMAFSLSAPFVIASLVYNVALGVINRAMPQLMVAMVGAPAITLGGMVLMFITLPLLLQIWRKGFDLLLFNPFGAS</sequence>
<comment type="similarity">
    <text evidence="2">Belongs to the FliR/MopE/SpaR family.</text>
</comment>
<reference evidence="8 9" key="1">
    <citation type="submission" date="2017-03" db="EMBL/GenBank/DDBJ databases">
        <authorList>
            <person name="Afonso C.L."/>
            <person name="Miller P.J."/>
            <person name="Scott M.A."/>
            <person name="Spackman E."/>
            <person name="Goraichik I."/>
            <person name="Dimitrov K.M."/>
            <person name="Suarez D.L."/>
            <person name="Swayne D.E."/>
        </authorList>
    </citation>
    <scope>NUCLEOTIDE SEQUENCE [LARGE SCALE GENOMIC DNA]</scope>
    <source>
        <strain evidence="8 9">CECT 7971</strain>
    </source>
</reference>
<proteinExistence type="inferred from homology"/>
<keyword evidence="5 7" id="KW-1133">Transmembrane helix</keyword>
<feature type="transmembrane region" description="Helical" evidence="7">
    <location>
        <begin position="183"/>
        <end position="203"/>
    </location>
</feature>
<dbReference type="Proteomes" id="UP000193307">
    <property type="component" value="Unassembled WGS sequence"/>
</dbReference>
<accession>A0A1Y5SZB3</accession>
<feature type="transmembrane region" description="Helical" evidence="7">
    <location>
        <begin position="83"/>
        <end position="107"/>
    </location>
</feature>
<keyword evidence="3" id="KW-1003">Cell membrane</keyword>
<keyword evidence="8" id="KW-0966">Cell projection</keyword>
<evidence type="ECO:0000256" key="1">
    <source>
        <dbReference type="ARBA" id="ARBA00004651"/>
    </source>
</evidence>
<evidence type="ECO:0000256" key="4">
    <source>
        <dbReference type="ARBA" id="ARBA00022692"/>
    </source>
</evidence>
<feature type="transmembrane region" description="Helical" evidence="7">
    <location>
        <begin position="215"/>
        <end position="240"/>
    </location>
</feature>
<dbReference type="PANTHER" id="PTHR30065:SF1">
    <property type="entry name" value="SURFACE PRESENTATION OF ANTIGENS PROTEIN SPAR"/>
    <property type="match status" value="1"/>
</dbReference>
<feature type="transmembrane region" description="Helical" evidence="7">
    <location>
        <begin position="15"/>
        <end position="33"/>
    </location>
</feature>
<feature type="transmembrane region" description="Helical" evidence="7">
    <location>
        <begin position="127"/>
        <end position="146"/>
    </location>
</feature>
<evidence type="ECO:0000313" key="8">
    <source>
        <dbReference type="EMBL" id="SLN51554.1"/>
    </source>
</evidence>
<evidence type="ECO:0000256" key="7">
    <source>
        <dbReference type="SAM" id="Phobius"/>
    </source>
</evidence>
<dbReference type="AlphaFoldDB" id="A0A1Y5SZB3"/>
<name>A0A1Y5SZB3_9RHOB</name>
<dbReference type="PRINTS" id="PR00953">
    <property type="entry name" value="TYPE3IMRPROT"/>
</dbReference>
<evidence type="ECO:0000256" key="6">
    <source>
        <dbReference type="ARBA" id="ARBA00023136"/>
    </source>
</evidence>
<comment type="subcellular location">
    <subcellularLocation>
        <location evidence="1">Cell membrane</location>
        <topology evidence="1">Multi-pass membrane protein</topology>
    </subcellularLocation>
</comment>
<evidence type="ECO:0000313" key="9">
    <source>
        <dbReference type="Proteomes" id="UP000193307"/>
    </source>
</evidence>
<feature type="transmembrane region" description="Helical" evidence="7">
    <location>
        <begin position="152"/>
        <end position="171"/>
    </location>
</feature>
<dbReference type="OrthoDB" id="9779817at2"/>
<evidence type="ECO:0000256" key="5">
    <source>
        <dbReference type="ARBA" id="ARBA00022989"/>
    </source>
</evidence>
<dbReference type="GO" id="GO:0005886">
    <property type="term" value="C:plasma membrane"/>
    <property type="evidence" value="ECO:0007669"/>
    <property type="project" value="UniProtKB-SubCell"/>
</dbReference>
<protein>
    <submittedName>
        <fullName evidence="8">Flagellar biosynthesis protein FliR</fullName>
    </submittedName>
</protein>
<keyword evidence="8" id="KW-0282">Flagellum</keyword>
<dbReference type="Pfam" id="PF01311">
    <property type="entry name" value="Bac_export_1"/>
    <property type="match status" value="1"/>
</dbReference>
<dbReference type="PANTHER" id="PTHR30065">
    <property type="entry name" value="FLAGELLAR BIOSYNTHETIC PROTEIN FLIR"/>
    <property type="match status" value="1"/>
</dbReference>